<dbReference type="InterPro" id="IPR017956">
    <property type="entry name" value="AT_hook_DNA-bd_motif"/>
</dbReference>
<sequence>MAEPEIGDKASWNWNGSTPSGEVAEKKTEGEVSIQSKRGNTIKKSAQPNDPAIHLARPGNDVVKNQSELHVDEKKSGDGEEAEKKEETTTEDAPKSSKKGEKRKAEDEAEGDGETAKKAKGRPKGAAGAAKKEKAEPKAKKEEAAKPAAATNGEKKGRGRPKVTDSDKPVKEKKQRKEKPEKPKAPATGIGKRTRSGGK</sequence>
<dbReference type="Proteomes" id="UP001276659">
    <property type="component" value="Unassembled WGS sequence"/>
</dbReference>
<evidence type="ECO:0000313" key="3">
    <source>
        <dbReference type="EMBL" id="KAK3167218.1"/>
    </source>
</evidence>
<reference evidence="3" key="1">
    <citation type="submission" date="2022-11" db="EMBL/GenBank/DDBJ databases">
        <title>Chromosomal genome sequence assembly and mating type (MAT) locus characterization of the leprose asexual lichenized fungus Lepraria neglecta (Nyl.) Erichsen.</title>
        <authorList>
            <person name="Allen J.L."/>
            <person name="Pfeffer B."/>
        </authorList>
    </citation>
    <scope>NUCLEOTIDE SEQUENCE</scope>
    <source>
        <strain evidence="3">Allen 5258</strain>
    </source>
</reference>
<feature type="compositionally biased region" description="Basic and acidic residues" evidence="1">
    <location>
        <begin position="67"/>
        <end position="106"/>
    </location>
</feature>
<feature type="region of interest" description="Disordered" evidence="1">
    <location>
        <begin position="1"/>
        <end position="199"/>
    </location>
</feature>
<feature type="domain" description="Hypervirulence associated protein TUDOR" evidence="2">
    <location>
        <begin position="7"/>
        <end position="69"/>
    </location>
</feature>
<feature type="compositionally biased region" description="Basic and acidic residues" evidence="1">
    <location>
        <begin position="162"/>
        <end position="172"/>
    </location>
</feature>
<dbReference type="EMBL" id="JASNWA010000011">
    <property type="protein sequence ID" value="KAK3167218.1"/>
    <property type="molecule type" value="Genomic_DNA"/>
</dbReference>
<proteinExistence type="predicted"/>
<gene>
    <name evidence="3" type="ORF">OEA41_010344</name>
</gene>
<accession>A0AAE0DHM1</accession>
<name>A0AAE0DHM1_9LECA</name>
<evidence type="ECO:0000313" key="4">
    <source>
        <dbReference type="Proteomes" id="UP001276659"/>
    </source>
</evidence>
<comment type="caution">
    <text evidence="3">The sequence shown here is derived from an EMBL/GenBank/DDBJ whole genome shotgun (WGS) entry which is preliminary data.</text>
</comment>
<protein>
    <recommendedName>
        <fullName evidence="2">Hypervirulence associated protein TUDOR domain-containing protein</fullName>
    </recommendedName>
</protein>
<feature type="compositionally biased region" description="Basic and acidic residues" evidence="1">
    <location>
        <begin position="130"/>
        <end position="145"/>
    </location>
</feature>
<feature type="compositionally biased region" description="Polar residues" evidence="1">
    <location>
        <begin position="33"/>
        <end position="48"/>
    </location>
</feature>
<dbReference type="Pfam" id="PF11160">
    <property type="entry name" value="Hva1_TUDOR"/>
    <property type="match status" value="1"/>
</dbReference>
<dbReference type="PRINTS" id="PR00929">
    <property type="entry name" value="ATHOOK"/>
</dbReference>
<keyword evidence="4" id="KW-1185">Reference proteome</keyword>
<evidence type="ECO:0000256" key="1">
    <source>
        <dbReference type="SAM" id="MobiDB-lite"/>
    </source>
</evidence>
<dbReference type="GO" id="GO:0003677">
    <property type="term" value="F:DNA binding"/>
    <property type="evidence" value="ECO:0007669"/>
    <property type="project" value="InterPro"/>
</dbReference>
<dbReference type="AlphaFoldDB" id="A0AAE0DHM1"/>
<dbReference type="InterPro" id="IPR021331">
    <property type="entry name" value="Hva1_TUDOR"/>
</dbReference>
<evidence type="ECO:0000259" key="2">
    <source>
        <dbReference type="Pfam" id="PF11160"/>
    </source>
</evidence>
<organism evidence="3 4">
    <name type="scientific">Lepraria neglecta</name>
    <dbReference type="NCBI Taxonomy" id="209136"/>
    <lineage>
        <taxon>Eukaryota</taxon>
        <taxon>Fungi</taxon>
        <taxon>Dikarya</taxon>
        <taxon>Ascomycota</taxon>
        <taxon>Pezizomycotina</taxon>
        <taxon>Lecanoromycetes</taxon>
        <taxon>OSLEUM clade</taxon>
        <taxon>Lecanoromycetidae</taxon>
        <taxon>Lecanorales</taxon>
        <taxon>Lecanorineae</taxon>
        <taxon>Stereocaulaceae</taxon>
        <taxon>Lepraria</taxon>
    </lineage>
</organism>